<evidence type="ECO:0000313" key="2">
    <source>
        <dbReference type="Proteomes" id="UP000580250"/>
    </source>
</evidence>
<dbReference type="AlphaFoldDB" id="A0A6V7UII0"/>
<evidence type="ECO:0000313" key="1">
    <source>
        <dbReference type="EMBL" id="CAD2158993.1"/>
    </source>
</evidence>
<comment type="caution">
    <text evidence="1">The sequence shown here is derived from an EMBL/GenBank/DDBJ whole genome shotgun (WGS) entry which is preliminary data.</text>
</comment>
<sequence>MIDDNIRMALRICSLFEEKIDNPHFKYCIFTLLDISGTNWIFVQWDELGVFVLWDELGVFVLWDELGVFVQWDEL</sequence>
<dbReference type="Proteomes" id="UP000580250">
    <property type="component" value="Unassembled WGS sequence"/>
</dbReference>
<gene>
    <name evidence="1" type="ORF">MENT_LOCUS13443</name>
</gene>
<name>A0A6V7UII0_MELEN</name>
<dbReference type="EMBL" id="CAJEWN010000073">
    <property type="protein sequence ID" value="CAD2158993.1"/>
    <property type="molecule type" value="Genomic_DNA"/>
</dbReference>
<protein>
    <submittedName>
        <fullName evidence="1">Uncharacterized protein</fullName>
    </submittedName>
</protein>
<organism evidence="1 2">
    <name type="scientific">Meloidogyne enterolobii</name>
    <name type="common">Root-knot nematode worm</name>
    <name type="synonym">Meloidogyne mayaguensis</name>
    <dbReference type="NCBI Taxonomy" id="390850"/>
    <lineage>
        <taxon>Eukaryota</taxon>
        <taxon>Metazoa</taxon>
        <taxon>Ecdysozoa</taxon>
        <taxon>Nematoda</taxon>
        <taxon>Chromadorea</taxon>
        <taxon>Rhabditida</taxon>
        <taxon>Tylenchina</taxon>
        <taxon>Tylenchomorpha</taxon>
        <taxon>Tylenchoidea</taxon>
        <taxon>Meloidogynidae</taxon>
        <taxon>Meloidogyninae</taxon>
        <taxon>Meloidogyne</taxon>
    </lineage>
</organism>
<accession>A0A6V7UII0</accession>
<reference evidence="1 2" key="1">
    <citation type="submission" date="2020-08" db="EMBL/GenBank/DDBJ databases">
        <authorList>
            <person name="Koutsovoulos G."/>
            <person name="Danchin GJ E."/>
        </authorList>
    </citation>
    <scope>NUCLEOTIDE SEQUENCE [LARGE SCALE GENOMIC DNA]</scope>
</reference>
<proteinExistence type="predicted"/>